<dbReference type="Pfam" id="PF14460">
    <property type="entry name" value="Prok-E2_D"/>
    <property type="match status" value="1"/>
</dbReference>
<evidence type="ECO:0000313" key="2">
    <source>
        <dbReference type="Proteomes" id="UP000035213"/>
    </source>
</evidence>
<name>A0A0G3LY39_CHRGL</name>
<gene>
    <name evidence="1" type="ORF">OK18_00395</name>
</gene>
<dbReference type="OrthoDB" id="1030341at2"/>
<evidence type="ECO:0000313" key="1">
    <source>
        <dbReference type="EMBL" id="AKK71300.1"/>
    </source>
</evidence>
<dbReference type="KEGG" id="cgn:OK18_00395"/>
<sequence length="233" mass="26738">MENTIKNYGQLYHPSAMLVFYEGENQKQAYVEHFSFDFYGLPHNAHPLTVQEAAELSKALVTNDVSRNFLSQKLLPTEILHLDPIHSKVIWYSKAQIRDLHFSKGLGLTDGPAHVPAMLWIADRKKLNVYALKSNKRPTLTTEIYHAPFFNLYENGNVCMGTVNVDQDNTDTVVLFIKKWEQYFFHSNFSHLIAGHNPIKGNCIQLWENLISTGEKFPTELLIKTGFKLNDLL</sequence>
<protein>
    <recommendedName>
        <fullName evidence="3">PRTRC system protein B</fullName>
    </recommendedName>
</protein>
<accession>A0A0G3LY39</accession>
<dbReference type="Proteomes" id="UP000035213">
    <property type="component" value="Chromosome"/>
</dbReference>
<dbReference type="RefSeq" id="WP_053326688.1">
    <property type="nucleotide sequence ID" value="NZ_CP009928.1"/>
</dbReference>
<evidence type="ECO:0008006" key="3">
    <source>
        <dbReference type="Google" id="ProtNLM"/>
    </source>
</evidence>
<dbReference type="EMBL" id="CP009928">
    <property type="protein sequence ID" value="AKK71300.1"/>
    <property type="molecule type" value="Genomic_DNA"/>
</dbReference>
<dbReference type="PATRIC" id="fig|1324352.5.peg.86"/>
<dbReference type="AlphaFoldDB" id="A0A0G3LY39"/>
<proteinExistence type="predicted"/>
<dbReference type="STRING" id="1324352.OK18_00395"/>
<dbReference type="InterPro" id="IPR032787">
    <property type="entry name" value="Prok-E2_D"/>
</dbReference>
<organism evidence="1 2">
    <name type="scientific">Chryseobacterium gallinarum</name>
    <dbReference type="NCBI Taxonomy" id="1324352"/>
    <lineage>
        <taxon>Bacteria</taxon>
        <taxon>Pseudomonadati</taxon>
        <taxon>Bacteroidota</taxon>
        <taxon>Flavobacteriia</taxon>
        <taxon>Flavobacteriales</taxon>
        <taxon>Weeksellaceae</taxon>
        <taxon>Chryseobacterium group</taxon>
        <taxon>Chryseobacterium</taxon>
    </lineage>
</organism>
<reference evidence="1 2" key="1">
    <citation type="submission" date="2014-11" db="EMBL/GenBank/DDBJ databases">
        <authorList>
            <person name="Park G.-S."/>
            <person name="Hong S.-J."/>
            <person name="Jung B.K."/>
            <person name="Khan A.R."/>
            <person name="Kwak Y."/>
            <person name="Shin J.-H."/>
        </authorList>
    </citation>
    <scope>NUCLEOTIDE SEQUENCE [LARGE SCALE GENOMIC DNA]</scope>
    <source>
        <strain evidence="1 2">DSM 27622</strain>
    </source>
</reference>